<dbReference type="Gene3D" id="3.40.50.1110">
    <property type="entry name" value="SGNH hydrolase"/>
    <property type="match status" value="1"/>
</dbReference>
<organism evidence="2 3">
    <name type="scientific">Caerostris extrusa</name>
    <name type="common">Bark spider</name>
    <name type="synonym">Caerostris bankana</name>
    <dbReference type="NCBI Taxonomy" id="172846"/>
    <lineage>
        <taxon>Eukaryota</taxon>
        <taxon>Metazoa</taxon>
        <taxon>Ecdysozoa</taxon>
        <taxon>Arthropoda</taxon>
        <taxon>Chelicerata</taxon>
        <taxon>Arachnida</taxon>
        <taxon>Araneae</taxon>
        <taxon>Araneomorphae</taxon>
        <taxon>Entelegynae</taxon>
        <taxon>Araneoidea</taxon>
        <taxon>Araneidae</taxon>
        <taxon>Caerostris</taxon>
    </lineage>
</organism>
<dbReference type="CDD" id="cd01838">
    <property type="entry name" value="Isoamyl_acetate_hydrolase_like"/>
    <property type="match status" value="1"/>
</dbReference>
<proteinExistence type="predicted"/>
<protein>
    <submittedName>
        <fullName evidence="2">Isoamyl acetate-hydrolyzing esterase 1 homolog</fullName>
    </submittedName>
</protein>
<dbReference type="Proteomes" id="UP001054945">
    <property type="component" value="Unassembled WGS sequence"/>
</dbReference>
<evidence type="ECO:0000313" key="3">
    <source>
        <dbReference type="Proteomes" id="UP001054945"/>
    </source>
</evidence>
<dbReference type="PANTHER" id="PTHR14209">
    <property type="entry name" value="ISOAMYL ACETATE-HYDROLYZING ESTERASE 1"/>
    <property type="match status" value="1"/>
</dbReference>
<evidence type="ECO:0000259" key="1">
    <source>
        <dbReference type="Pfam" id="PF13472"/>
    </source>
</evidence>
<keyword evidence="3" id="KW-1185">Reference proteome</keyword>
<dbReference type="PANTHER" id="PTHR14209:SF19">
    <property type="entry name" value="ISOAMYL ACETATE-HYDROLYZING ESTERASE 1 HOMOLOG"/>
    <property type="match status" value="1"/>
</dbReference>
<dbReference type="EMBL" id="BPLR01021445">
    <property type="protein sequence ID" value="GIX89656.1"/>
    <property type="molecule type" value="Genomic_DNA"/>
</dbReference>
<dbReference type="InterPro" id="IPR045136">
    <property type="entry name" value="Iah1-like"/>
</dbReference>
<comment type="caution">
    <text evidence="2">The sequence shown here is derived from an EMBL/GenBank/DDBJ whole genome shotgun (WGS) entry which is preliminary data.</text>
</comment>
<feature type="domain" description="SGNH hydrolase-type esterase" evidence="1">
    <location>
        <begin position="10"/>
        <end position="189"/>
    </location>
</feature>
<gene>
    <name evidence="2" type="primary">Iah1</name>
    <name evidence="2" type="ORF">CEXT_420871</name>
</gene>
<dbReference type="SUPFAM" id="SSF52266">
    <property type="entry name" value="SGNH hydrolase"/>
    <property type="match status" value="1"/>
</dbReference>
<dbReference type="AlphaFoldDB" id="A0AAV4NY11"/>
<evidence type="ECO:0000313" key="2">
    <source>
        <dbReference type="EMBL" id="GIX89656.1"/>
    </source>
</evidence>
<sequence length="196" mass="22632">MSIKWPKIILFGDSQVQRSFEPENGLWGTLLANRVCDIITRGFSGYTSRSCCIIISKIFCPENVSNIAAFVICLGTNDSSGELDATEYHVPIKEYVENLEEIIRYLQHIGLNKNKIVLMTPGPYHHEKFIKWCYENGRTFPNKDNKLVSEYAKTCLSLAKKHNLDVINLYEEMMKDKDWSRFLTDGVHFFLVMVHT</sequence>
<accession>A0AAV4NY11</accession>
<dbReference type="Pfam" id="PF13472">
    <property type="entry name" value="Lipase_GDSL_2"/>
    <property type="match status" value="1"/>
</dbReference>
<reference evidence="2 3" key="1">
    <citation type="submission" date="2021-06" db="EMBL/GenBank/DDBJ databases">
        <title>Caerostris extrusa draft genome.</title>
        <authorList>
            <person name="Kono N."/>
            <person name="Arakawa K."/>
        </authorList>
    </citation>
    <scope>NUCLEOTIDE SEQUENCE [LARGE SCALE GENOMIC DNA]</scope>
</reference>
<name>A0AAV4NY11_CAEEX</name>
<dbReference type="InterPro" id="IPR036514">
    <property type="entry name" value="SGNH_hydro_sf"/>
</dbReference>
<dbReference type="InterPro" id="IPR013830">
    <property type="entry name" value="SGNH_hydro"/>
</dbReference>